<evidence type="ECO:0000313" key="1">
    <source>
        <dbReference type="EMBL" id="RZB47318.1"/>
    </source>
</evidence>
<evidence type="ECO:0000313" key="2">
    <source>
        <dbReference type="Proteomes" id="UP000289340"/>
    </source>
</evidence>
<reference evidence="1 2" key="1">
    <citation type="submission" date="2018-09" db="EMBL/GenBank/DDBJ databases">
        <title>A high-quality reference genome of wild soybean provides a powerful tool to mine soybean genomes.</title>
        <authorList>
            <person name="Xie M."/>
            <person name="Chung C.Y.L."/>
            <person name="Li M.-W."/>
            <person name="Wong F.-L."/>
            <person name="Chan T.-F."/>
            <person name="Lam H.-M."/>
        </authorList>
    </citation>
    <scope>NUCLEOTIDE SEQUENCE [LARGE SCALE GENOMIC DNA]</scope>
    <source>
        <strain evidence="2">cv. W05</strain>
        <tissue evidence="1">Hypocotyl of etiolated seedlings</tissue>
    </source>
</reference>
<name>A0A445FEM9_GLYSO</name>
<proteinExistence type="predicted"/>
<dbReference type="AlphaFoldDB" id="A0A445FEM9"/>
<dbReference type="Proteomes" id="UP000289340">
    <property type="component" value="Chromosome 19"/>
</dbReference>
<accession>A0A445FEM9</accession>
<comment type="caution">
    <text evidence="1">The sequence shown here is derived from an EMBL/GenBank/DDBJ whole genome shotgun (WGS) entry which is preliminary data.</text>
</comment>
<protein>
    <submittedName>
        <fullName evidence="1">Uncharacterized protein</fullName>
    </submittedName>
</protein>
<organism evidence="1 2">
    <name type="scientific">Glycine soja</name>
    <name type="common">Wild soybean</name>
    <dbReference type="NCBI Taxonomy" id="3848"/>
    <lineage>
        <taxon>Eukaryota</taxon>
        <taxon>Viridiplantae</taxon>
        <taxon>Streptophyta</taxon>
        <taxon>Embryophyta</taxon>
        <taxon>Tracheophyta</taxon>
        <taxon>Spermatophyta</taxon>
        <taxon>Magnoliopsida</taxon>
        <taxon>eudicotyledons</taxon>
        <taxon>Gunneridae</taxon>
        <taxon>Pentapetalae</taxon>
        <taxon>rosids</taxon>
        <taxon>fabids</taxon>
        <taxon>Fabales</taxon>
        <taxon>Fabaceae</taxon>
        <taxon>Papilionoideae</taxon>
        <taxon>50 kb inversion clade</taxon>
        <taxon>NPAAA clade</taxon>
        <taxon>indigoferoid/millettioid clade</taxon>
        <taxon>Phaseoleae</taxon>
        <taxon>Glycine</taxon>
        <taxon>Glycine subgen. Soja</taxon>
    </lineage>
</organism>
<sequence>MIWLRKVIKPIVRDHCSCPIGWLGRLLFFCPTQSLKLPTPKPFFCCVFPSYNPIASPSKSQQKQLKCCELETLKIETRLGDQKRRILKTDIALKKRVEPTEVARKPK</sequence>
<keyword evidence="2" id="KW-1185">Reference proteome</keyword>
<gene>
    <name evidence="1" type="ORF">D0Y65_051092</name>
</gene>
<dbReference type="EMBL" id="QZWG01000019">
    <property type="protein sequence ID" value="RZB47318.1"/>
    <property type="molecule type" value="Genomic_DNA"/>
</dbReference>